<keyword evidence="4" id="KW-1003">Cell membrane</keyword>
<keyword evidence="11" id="KW-0282">Flagellum</keyword>
<keyword evidence="11" id="KW-0966">Cell projection</keyword>
<name>A0A6M8U7Q5_9GAMM</name>
<proteinExistence type="inferred from homology"/>
<evidence type="ECO:0000313" key="12">
    <source>
        <dbReference type="Proteomes" id="UP000505325"/>
    </source>
</evidence>
<evidence type="ECO:0000256" key="6">
    <source>
        <dbReference type="ARBA" id="ARBA00022692"/>
    </source>
</evidence>
<dbReference type="GO" id="GO:0071973">
    <property type="term" value="P:bacterial-type flagellum-dependent cell motility"/>
    <property type="evidence" value="ECO:0007669"/>
    <property type="project" value="InterPro"/>
</dbReference>
<organism evidence="11 12">
    <name type="scientific">Paramixta manurensis</name>
    <dbReference type="NCBI Taxonomy" id="2740817"/>
    <lineage>
        <taxon>Bacteria</taxon>
        <taxon>Pseudomonadati</taxon>
        <taxon>Pseudomonadota</taxon>
        <taxon>Gammaproteobacteria</taxon>
        <taxon>Enterobacterales</taxon>
        <taxon>Erwiniaceae</taxon>
        <taxon>Paramixta</taxon>
    </lineage>
</organism>
<dbReference type="InterPro" id="IPR005503">
    <property type="entry name" value="FliL"/>
</dbReference>
<sequence length="157" mass="17474">MTIKTFFMALVLVLLAAVVTAALVIFGGAWVNGGATSSGAKSVFSLLGSEKKTDPQFVEIKNMVITLKNDNGRERYLLLELTLDAEDKEQMKRVENYIPVIRSVTVDALSAMTYSEVRHQSVAELRALLMQNYQAAFARNNIKPPFEKVLISKMVFQ</sequence>
<keyword evidence="9 10" id="KW-0472">Membrane</keyword>
<keyword evidence="12" id="KW-1185">Reference proteome</keyword>
<gene>
    <name evidence="11" type="ORF">PMPD1_0677</name>
</gene>
<keyword evidence="11" id="KW-0969">Cilium</keyword>
<comment type="function">
    <text evidence="1 10">Controls the rotational direction of flagella during chemotaxis.</text>
</comment>
<dbReference type="Proteomes" id="UP000505325">
    <property type="component" value="Chromosome"/>
</dbReference>
<accession>A0A6M8U7Q5</accession>
<dbReference type="GO" id="GO:0006935">
    <property type="term" value="P:chemotaxis"/>
    <property type="evidence" value="ECO:0007669"/>
    <property type="project" value="UniProtKB-KW"/>
</dbReference>
<evidence type="ECO:0000256" key="1">
    <source>
        <dbReference type="ARBA" id="ARBA00002254"/>
    </source>
</evidence>
<keyword evidence="5 10" id="KW-0145">Chemotaxis</keyword>
<dbReference type="KEGG" id="pmak:PMPD1_0677"/>
<evidence type="ECO:0000256" key="8">
    <source>
        <dbReference type="ARBA" id="ARBA00022989"/>
    </source>
</evidence>
<evidence type="ECO:0000256" key="7">
    <source>
        <dbReference type="ARBA" id="ARBA00022779"/>
    </source>
</evidence>
<dbReference type="GO" id="GO:0009425">
    <property type="term" value="C:bacterial-type flagellum basal body"/>
    <property type="evidence" value="ECO:0007669"/>
    <property type="project" value="InterPro"/>
</dbReference>
<dbReference type="Pfam" id="PF03748">
    <property type="entry name" value="FliL"/>
    <property type="match status" value="1"/>
</dbReference>
<keyword evidence="8" id="KW-1133">Transmembrane helix</keyword>
<reference evidence="11 12" key="1">
    <citation type="submission" date="2020-06" db="EMBL/GenBank/DDBJ databases">
        <title>Genome sequence of Paramixta manurensis strain PD-1.</title>
        <authorList>
            <person name="Lee C.W."/>
            <person name="Kim J."/>
        </authorList>
    </citation>
    <scope>NUCLEOTIDE SEQUENCE [LARGE SCALE GENOMIC DNA]</scope>
    <source>
        <strain evidence="11 12">PD-1</strain>
    </source>
</reference>
<evidence type="ECO:0000256" key="3">
    <source>
        <dbReference type="ARBA" id="ARBA00008281"/>
    </source>
</evidence>
<keyword evidence="7 10" id="KW-0283">Flagellar rotation</keyword>
<comment type="subcellular location">
    <subcellularLocation>
        <location evidence="10">Cell inner membrane</location>
    </subcellularLocation>
    <subcellularLocation>
        <location evidence="2">Cell membrane</location>
        <topology evidence="2">Single-pass membrane protein</topology>
    </subcellularLocation>
</comment>
<keyword evidence="6" id="KW-0812">Transmembrane</keyword>
<dbReference type="AlphaFoldDB" id="A0A6M8U7Q5"/>
<evidence type="ECO:0000256" key="10">
    <source>
        <dbReference type="RuleBase" id="RU364125"/>
    </source>
</evidence>
<evidence type="ECO:0000313" key="11">
    <source>
        <dbReference type="EMBL" id="QKJ85649.1"/>
    </source>
</evidence>
<evidence type="ECO:0000256" key="4">
    <source>
        <dbReference type="ARBA" id="ARBA00022475"/>
    </source>
</evidence>
<dbReference type="RefSeq" id="WP_173632717.1">
    <property type="nucleotide sequence ID" value="NZ_CP054212.1"/>
</dbReference>
<protein>
    <recommendedName>
        <fullName evidence="10">Flagellar protein FliL</fullName>
    </recommendedName>
</protein>
<evidence type="ECO:0000256" key="9">
    <source>
        <dbReference type="ARBA" id="ARBA00023136"/>
    </source>
</evidence>
<dbReference type="EMBL" id="CP054212">
    <property type="protein sequence ID" value="QKJ85649.1"/>
    <property type="molecule type" value="Genomic_DNA"/>
</dbReference>
<evidence type="ECO:0000256" key="5">
    <source>
        <dbReference type="ARBA" id="ARBA00022500"/>
    </source>
</evidence>
<evidence type="ECO:0000256" key="2">
    <source>
        <dbReference type="ARBA" id="ARBA00004162"/>
    </source>
</evidence>
<comment type="similarity">
    <text evidence="3 10">Belongs to the FliL family.</text>
</comment>
<keyword evidence="10" id="KW-0997">Cell inner membrane</keyword>
<dbReference type="GO" id="GO:0005886">
    <property type="term" value="C:plasma membrane"/>
    <property type="evidence" value="ECO:0007669"/>
    <property type="project" value="UniProtKB-SubCell"/>
</dbReference>